<proteinExistence type="predicted"/>
<sequence length="590" mass="66319">MSELADCLFSSAHFHVFHPRFGFLNCILLHVTEYASTDTTGILVHNKWPPQFTKPLLEGNEERKVWEVVPSTFEDLCEWAHVSQNPSEVNKTQNHLLLYKTSCSDGIESLYPVTIHVQGLLGKFNSKVFGSWTGIQKTIPSAIQYVNLKGCNHWEPWVSALHAIKNLRQIIYAALGDYQHVEADPSLNHNIFMQCQVFTKIRKDNQNKKSVLLPSDNPFCWMKAVDRAWGVTDKVQIARCDKSGAIVSSLSAVLSPGDFVNVGFTFDISTTHNASGLHKICAYLNIEHVLQLVKAVEFAKVSKRKAVHADIPLLPQIELAKKQRFNGDSSNSLQPGITDASSNFNSNIGEGQLRDENENTTFRELIPVVSENVPEQAPALHSSAILGDGTITETVAKTNDHTDKELVAMDEAQLATYDTLTVARLCTFANYSDAKNLIYAVENIPPTATWGIFKPIHDKSTLLCDPLSNMPCTVWLPGVVSRVWMFDPKGKTRAHPKPFTDVYDARKVFNPKSEMDYYSATNLQMGDTVLMEAYIKHYCLRSDIDNLTPVNKCPWRGWKAYFELKCISLIHTTLQDDKVEAKKDEQHIHI</sequence>
<dbReference type="EMBL" id="GL945428">
    <property type="protein sequence ID" value="EGO30435.1"/>
    <property type="molecule type" value="Genomic_DNA"/>
</dbReference>
<dbReference type="OrthoDB" id="3066210at2759"/>
<name>F8NDW1_SERL9</name>
<gene>
    <name evidence="2" type="ORF">SERLADRAFT_431986</name>
</gene>
<reference evidence="2" key="1">
    <citation type="submission" date="2011-04" db="EMBL/GenBank/DDBJ databases">
        <title>Evolution of plant cell wall degrading machinery underlies the functional diversity of forest fungi.</title>
        <authorList>
            <consortium name="US DOE Joint Genome Institute (JGI-PGF)"/>
            <person name="Eastwood D.C."/>
            <person name="Floudas D."/>
            <person name="Binder M."/>
            <person name="Majcherczyk A."/>
            <person name="Schneider P."/>
            <person name="Aerts A."/>
            <person name="Asiegbu F.O."/>
            <person name="Baker S.E."/>
            <person name="Barry K."/>
            <person name="Bendiksby M."/>
            <person name="Blumentritt M."/>
            <person name="Coutinho P.M."/>
            <person name="Cullen D."/>
            <person name="Cullen D."/>
            <person name="Gathman A."/>
            <person name="Goodell B."/>
            <person name="Henrissat B."/>
            <person name="Ihrmark K."/>
            <person name="Kauserud H."/>
            <person name="Kohler A."/>
            <person name="LaButti K."/>
            <person name="Lapidus A."/>
            <person name="Lavin J.L."/>
            <person name="Lee Y.-H."/>
            <person name="Lindquist E."/>
            <person name="Lilly W."/>
            <person name="Lucas S."/>
            <person name="Morin E."/>
            <person name="Murat C."/>
            <person name="Oguiza J.A."/>
            <person name="Park J."/>
            <person name="Pisabarro A.G."/>
            <person name="Riley R."/>
            <person name="Rosling A."/>
            <person name="Salamov A."/>
            <person name="Schmidt O."/>
            <person name="Schmutz J."/>
            <person name="Skrede I."/>
            <person name="Stenlid J."/>
            <person name="Wiebenga A."/>
            <person name="Xie X."/>
            <person name="Kues U."/>
            <person name="Hibbett D.S."/>
            <person name="Hoffmeister D."/>
            <person name="Hogberg N."/>
            <person name="Martin F."/>
            <person name="Grigoriev I.V."/>
            <person name="Watkinson S.C."/>
        </authorList>
    </citation>
    <scope>NUCLEOTIDE SEQUENCE</scope>
    <source>
        <strain evidence="2">S7.9</strain>
    </source>
</reference>
<dbReference type="HOGENOM" id="CLU_479057_0_0_1"/>
<organism>
    <name type="scientific">Serpula lacrymans var. lacrymans (strain S7.9)</name>
    <name type="common">Dry rot fungus</name>
    <dbReference type="NCBI Taxonomy" id="578457"/>
    <lineage>
        <taxon>Eukaryota</taxon>
        <taxon>Fungi</taxon>
        <taxon>Dikarya</taxon>
        <taxon>Basidiomycota</taxon>
        <taxon>Agaricomycotina</taxon>
        <taxon>Agaricomycetes</taxon>
        <taxon>Agaricomycetidae</taxon>
        <taxon>Boletales</taxon>
        <taxon>Coniophorineae</taxon>
        <taxon>Serpulaceae</taxon>
        <taxon>Serpula</taxon>
    </lineage>
</organism>
<protein>
    <submittedName>
        <fullName evidence="2">Uncharacterized protein</fullName>
    </submittedName>
</protein>
<feature type="region of interest" description="Disordered" evidence="1">
    <location>
        <begin position="326"/>
        <end position="356"/>
    </location>
</feature>
<dbReference type="Proteomes" id="UP000008064">
    <property type="component" value="Unassembled WGS sequence"/>
</dbReference>
<dbReference type="GeneID" id="18813877"/>
<feature type="compositionally biased region" description="Polar residues" evidence="1">
    <location>
        <begin position="326"/>
        <end position="349"/>
    </location>
</feature>
<evidence type="ECO:0000256" key="1">
    <source>
        <dbReference type="SAM" id="MobiDB-lite"/>
    </source>
</evidence>
<dbReference type="KEGG" id="sla:SERLADRAFT_431986"/>
<evidence type="ECO:0000313" key="2">
    <source>
        <dbReference type="EMBL" id="EGO30435.1"/>
    </source>
</evidence>
<dbReference type="RefSeq" id="XP_007312319.1">
    <property type="nucleotide sequence ID" value="XM_007312257.1"/>
</dbReference>
<accession>F8NDW1</accession>
<dbReference type="AlphaFoldDB" id="F8NDW1"/>